<evidence type="ECO:0000313" key="2">
    <source>
        <dbReference type="Proteomes" id="UP000791440"/>
    </source>
</evidence>
<proteinExistence type="predicted"/>
<dbReference type="AlphaFoldDB" id="A0A921ZPS4"/>
<name>A0A921ZPS4_MANSE</name>
<protein>
    <submittedName>
        <fullName evidence="1">Uncharacterized protein</fullName>
    </submittedName>
</protein>
<keyword evidence="2" id="KW-1185">Reference proteome</keyword>
<sequence>MWCSCMKHIHDTGQAVCQIMQEMRCAIFLYSNNSTLRLNLSSYKLGNIYSNYCLIINTLQSRKFCCQHRTFPPALHRSSNCINQPTNLHGVRESKLVLDKKPPLLSDCAPIVTACGESISRSRDHESCSVLKVD</sequence>
<dbReference type="EMBL" id="JH668789">
    <property type="protein sequence ID" value="KAG6461925.1"/>
    <property type="molecule type" value="Genomic_DNA"/>
</dbReference>
<reference evidence="1" key="1">
    <citation type="journal article" date="2016" name="Insect Biochem. Mol. Biol.">
        <title>Multifaceted biological insights from a draft genome sequence of the tobacco hornworm moth, Manduca sexta.</title>
        <authorList>
            <person name="Kanost M.R."/>
            <person name="Arrese E.L."/>
            <person name="Cao X."/>
            <person name="Chen Y.R."/>
            <person name="Chellapilla S."/>
            <person name="Goldsmith M.R."/>
            <person name="Grosse-Wilde E."/>
            <person name="Heckel D.G."/>
            <person name="Herndon N."/>
            <person name="Jiang H."/>
            <person name="Papanicolaou A."/>
            <person name="Qu J."/>
            <person name="Soulages J.L."/>
            <person name="Vogel H."/>
            <person name="Walters J."/>
            <person name="Waterhouse R.M."/>
            <person name="Ahn S.J."/>
            <person name="Almeida F.C."/>
            <person name="An C."/>
            <person name="Aqrawi P."/>
            <person name="Bretschneider A."/>
            <person name="Bryant W.B."/>
            <person name="Bucks S."/>
            <person name="Chao H."/>
            <person name="Chevignon G."/>
            <person name="Christen J.M."/>
            <person name="Clarke D.F."/>
            <person name="Dittmer N.T."/>
            <person name="Ferguson L.C.F."/>
            <person name="Garavelou S."/>
            <person name="Gordon K.H.J."/>
            <person name="Gunaratna R.T."/>
            <person name="Han Y."/>
            <person name="Hauser F."/>
            <person name="He Y."/>
            <person name="Heidel-Fischer H."/>
            <person name="Hirsh A."/>
            <person name="Hu Y."/>
            <person name="Jiang H."/>
            <person name="Kalra D."/>
            <person name="Klinner C."/>
            <person name="Konig C."/>
            <person name="Kovar C."/>
            <person name="Kroll A.R."/>
            <person name="Kuwar S.S."/>
            <person name="Lee S.L."/>
            <person name="Lehman R."/>
            <person name="Li K."/>
            <person name="Li Z."/>
            <person name="Liang H."/>
            <person name="Lovelace S."/>
            <person name="Lu Z."/>
            <person name="Mansfield J.H."/>
            <person name="McCulloch K.J."/>
            <person name="Mathew T."/>
            <person name="Morton B."/>
            <person name="Muzny D.M."/>
            <person name="Neunemann D."/>
            <person name="Ongeri F."/>
            <person name="Pauchet Y."/>
            <person name="Pu L.L."/>
            <person name="Pyrousis I."/>
            <person name="Rao X.J."/>
            <person name="Redding A."/>
            <person name="Roesel C."/>
            <person name="Sanchez-Gracia A."/>
            <person name="Schaack S."/>
            <person name="Shukla A."/>
            <person name="Tetreau G."/>
            <person name="Wang Y."/>
            <person name="Xiong G.H."/>
            <person name="Traut W."/>
            <person name="Walsh T.K."/>
            <person name="Worley K.C."/>
            <person name="Wu D."/>
            <person name="Wu W."/>
            <person name="Wu Y.Q."/>
            <person name="Zhang X."/>
            <person name="Zou Z."/>
            <person name="Zucker H."/>
            <person name="Briscoe A.D."/>
            <person name="Burmester T."/>
            <person name="Clem R.J."/>
            <person name="Feyereisen R."/>
            <person name="Grimmelikhuijzen C.J.P."/>
            <person name="Hamodrakas S.J."/>
            <person name="Hansson B.S."/>
            <person name="Huguet E."/>
            <person name="Jermiin L.S."/>
            <person name="Lan Q."/>
            <person name="Lehman H.K."/>
            <person name="Lorenzen M."/>
            <person name="Merzendorfer H."/>
            <person name="Michalopoulos I."/>
            <person name="Morton D.B."/>
            <person name="Muthukrishnan S."/>
            <person name="Oakeshott J.G."/>
            <person name="Palmer W."/>
            <person name="Park Y."/>
            <person name="Passarelli A.L."/>
            <person name="Rozas J."/>
            <person name="Schwartz L.M."/>
            <person name="Smith W."/>
            <person name="Southgate A."/>
            <person name="Vilcinskas A."/>
            <person name="Vogt R."/>
            <person name="Wang P."/>
            <person name="Werren J."/>
            <person name="Yu X.Q."/>
            <person name="Zhou J.J."/>
            <person name="Brown S.J."/>
            <person name="Scherer S.E."/>
            <person name="Richards S."/>
            <person name="Blissard G.W."/>
        </authorList>
    </citation>
    <scope>NUCLEOTIDE SEQUENCE</scope>
</reference>
<reference evidence="1" key="2">
    <citation type="submission" date="2020-12" db="EMBL/GenBank/DDBJ databases">
        <authorList>
            <person name="Kanost M."/>
        </authorList>
    </citation>
    <scope>NUCLEOTIDE SEQUENCE</scope>
</reference>
<accession>A0A921ZPS4</accession>
<dbReference type="Proteomes" id="UP000791440">
    <property type="component" value="Unassembled WGS sequence"/>
</dbReference>
<organism evidence="1 2">
    <name type="scientific">Manduca sexta</name>
    <name type="common">Tobacco hawkmoth</name>
    <name type="synonym">Tobacco hornworm</name>
    <dbReference type="NCBI Taxonomy" id="7130"/>
    <lineage>
        <taxon>Eukaryota</taxon>
        <taxon>Metazoa</taxon>
        <taxon>Ecdysozoa</taxon>
        <taxon>Arthropoda</taxon>
        <taxon>Hexapoda</taxon>
        <taxon>Insecta</taxon>
        <taxon>Pterygota</taxon>
        <taxon>Neoptera</taxon>
        <taxon>Endopterygota</taxon>
        <taxon>Lepidoptera</taxon>
        <taxon>Glossata</taxon>
        <taxon>Ditrysia</taxon>
        <taxon>Bombycoidea</taxon>
        <taxon>Sphingidae</taxon>
        <taxon>Sphinginae</taxon>
        <taxon>Sphingini</taxon>
        <taxon>Manduca</taxon>
    </lineage>
</organism>
<gene>
    <name evidence="1" type="ORF">O3G_MSEX012939</name>
</gene>
<evidence type="ECO:0000313" key="1">
    <source>
        <dbReference type="EMBL" id="KAG6461925.1"/>
    </source>
</evidence>
<comment type="caution">
    <text evidence="1">The sequence shown here is derived from an EMBL/GenBank/DDBJ whole genome shotgun (WGS) entry which is preliminary data.</text>
</comment>